<comment type="similarity">
    <text evidence="1">Belongs to the UPF0162 family.</text>
</comment>
<sequence>MTFALLLGLTVGRPAAADQLPTSNPATFVRILLDAREGETDFARAKLAVDRFIDPSVDEAAALAEIDGMVATVNKMLGTLPPDAASTSMEKMKALRTFLYEGGWWNNGRPFQYDLSDPCGQQPGAQLLSNYLATRKGNCVSMPALFLALGERLGLNLTLSTAPLHVFVKFTDDATGKTWNLETTSGAGFTRDIWYRQKLEITDKAIVNGVYLKTLSRREALSIIATAVLDNLTTTGRYDEAIAVADVLIEAYPANAYPLVKKGTAYYRLLDANIIKKYPKQSDIPADKIAYANDLYRANQDAFAKAEALGWRQPKLN</sequence>
<dbReference type="Pfam" id="PF13369">
    <property type="entry name" value="Transglut_core2"/>
    <property type="match status" value="1"/>
</dbReference>
<reference evidence="4" key="1">
    <citation type="journal article" date="2019" name="Int. J. Syst. Evol. Microbiol.">
        <title>The Global Catalogue of Microorganisms (GCM) 10K type strain sequencing project: providing services to taxonomists for standard genome sequencing and annotation.</title>
        <authorList>
            <consortium name="The Broad Institute Genomics Platform"/>
            <consortium name="The Broad Institute Genome Sequencing Center for Infectious Disease"/>
            <person name="Wu L."/>
            <person name="Ma J."/>
        </authorList>
    </citation>
    <scope>NUCLEOTIDE SEQUENCE [LARGE SCALE GENOMIC DNA]</scope>
    <source>
        <strain evidence="4">CGMCC 1.16226</strain>
    </source>
</reference>
<dbReference type="EMBL" id="JBHUGY010000002">
    <property type="protein sequence ID" value="MFD2051740.1"/>
    <property type="molecule type" value="Genomic_DNA"/>
</dbReference>
<accession>A0ABW4W542</accession>
<gene>
    <name evidence="3" type="ORF">ACFSQT_00710</name>
</gene>
<keyword evidence="4" id="KW-1185">Reference proteome</keyword>
<name>A0ABW4W542_9HYPH</name>
<dbReference type="SUPFAM" id="SSF48452">
    <property type="entry name" value="TPR-like"/>
    <property type="match status" value="1"/>
</dbReference>
<organism evidence="3 4">
    <name type="scientific">Mesorhizobium calcicola</name>
    <dbReference type="NCBI Taxonomy" id="1300310"/>
    <lineage>
        <taxon>Bacteria</taxon>
        <taxon>Pseudomonadati</taxon>
        <taxon>Pseudomonadota</taxon>
        <taxon>Alphaproteobacteria</taxon>
        <taxon>Hyphomicrobiales</taxon>
        <taxon>Phyllobacteriaceae</taxon>
        <taxon>Mesorhizobium</taxon>
    </lineage>
</organism>
<evidence type="ECO:0000313" key="3">
    <source>
        <dbReference type="EMBL" id="MFD2051740.1"/>
    </source>
</evidence>
<comment type="caution">
    <text evidence="3">The sequence shown here is derived from an EMBL/GenBank/DDBJ whole genome shotgun (WGS) entry which is preliminary data.</text>
</comment>
<evidence type="ECO:0000256" key="1">
    <source>
        <dbReference type="ARBA" id="ARBA00007100"/>
    </source>
</evidence>
<protein>
    <submittedName>
        <fullName evidence="3">Transglutaminase family protein</fullName>
    </submittedName>
</protein>
<dbReference type="RefSeq" id="WP_379016553.1">
    <property type="nucleotide sequence ID" value="NZ_JBHUGY010000002.1"/>
</dbReference>
<proteinExistence type="inferred from homology"/>
<feature type="domain" description="Protein SirB1 N-terminal" evidence="2">
    <location>
        <begin position="62"/>
        <end position="191"/>
    </location>
</feature>
<dbReference type="Proteomes" id="UP001597349">
    <property type="component" value="Unassembled WGS sequence"/>
</dbReference>
<dbReference type="InterPro" id="IPR011990">
    <property type="entry name" value="TPR-like_helical_dom_sf"/>
</dbReference>
<evidence type="ECO:0000259" key="2">
    <source>
        <dbReference type="Pfam" id="PF13369"/>
    </source>
</evidence>
<dbReference type="InterPro" id="IPR032698">
    <property type="entry name" value="SirB1_N"/>
</dbReference>
<evidence type="ECO:0000313" key="4">
    <source>
        <dbReference type="Proteomes" id="UP001597349"/>
    </source>
</evidence>